<evidence type="ECO:0000256" key="2">
    <source>
        <dbReference type="SAM" id="MobiDB-lite"/>
    </source>
</evidence>
<dbReference type="InterPro" id="IPR029032">
    <property type="entry name" value="AhpD-like"/>
</dbReference>
<evidence type="ECO:0000256" key="1">
    <source>
        <dbReference type="ARBA" id="ARBA00022737"/>
    </source>
</evidence>
<organism evidence="5 6">
    <name type="scientific">Lachnellula suecica</name>
    <dbReference type="NCBI Taxonomy" id="602035"/>
    <lineage>
        <taxon>Eukaryota</taxon>
        <taxon>Fungi</taxon>
        <taxon>Dikarya</taxon>
        <taxon>Ascomycota</taxon>
        <taxon>Pezizomycotina</taxon>
        <taxon>Leotiomycetes</taxon>
        <taxon>Helotiales</taxon>
        <taxon>Lachnaceae</taxon>
        <taxon>Lachnellula</taxon>
    </lineage>
</organism>
<sequence length="1337" mass="150372">MALPRDPNATYGPTSGNPNLYPGEYAQFRPTNKVDSSTPLKGNNMDTPAHKELYEKGIEIRKKVVGEDYVAAALEKGSSDFLRPLQQYATEAAWGTIWTRPGLEFKTRSFLNLVMLTALGKWTELGTHVRGAVRNGASEVEIRECLLQATAYCGMPAGMEAFRVADRVLGEMEAKGEFVPKDLESLPTRKSHSCTPTLQLASMANQRDNVATGVAGTIVQFADFGSRLFSEGRELYKSTQGTLAANEELELVTADLRALVIKIEHSSTSKEPMTPLTKDEEQKQRRFERICNEAVKLAGELIERLDRLKVEEPKARVWESFRKAIQSAWSKKEIAAMNQRLAGFKSAMETHILFCIREKLDADSLRLSSHFTNLDQQTQLILASVLDNAQKSDASHSIGLGLFDEMRTFVQILRRIDVVNTEEHHRTREMIIRSQAANRPAKSGDVREIIAAVEMNDVPRLQEMKVQKRVQRKIIDSLSYPSMTHRYENIGEAYPETFEWAFRGRTEEQQSWSNFSEWLESGNGVYWINGKAGSGKSTLMKHIVDDTRTYRYLKAWAKKPTKHGDQPTPLCLATFFFWNSGTADQKSQLGLIRALLFQALSFCPDLAPLIFPEYWEKLYSTMIDEGFLDRIDQPWTLRQLISAFKVLISQTSMPLKLCLLVDGLDEFEGDHEEMAALFKDITESQTVKICLSSRPWVVFQETYRSCPSMRLQDLTYQDIKIYVDGKFHRNAAFCRLAEEEPQSAGLLREEVIARADRVFLWVQIVVKSLLDGIRNRDDMEILRERLQRMPRELEPLYRHLLGLIEPVYMLWASKAFQITRAVREVSLVRARSHERNKTTLVNDPFIMSMFFLAISEKMLSINASNNLSLHDQISATVQTLTEEFVAAKCKDTYVHLTARCAGLTARDFLEKGDVWSGILQHTANTAFDPNLQMLKASVLWTGILCGKPFAKRTAVYRAVADAMIYAYYSKDQAETMELKFALLDNLDHIMTKWDPHSSQKQMTGRNSNWTDRFMRTFGVTKAVDFMCIACLYNQHSYVQAKLTELPAAERASAASKTLHKLLLEEEWVIEKYLAVLEPETISVLLSHGADPNYKQGAPSDETTPWSNILRRAARLQEGPPFHRNFVLIMKLLVVAGAQQDPETITFSPGDSIGGEWIVQNFILPHFGADGRALATEMSLQKMLRGAEGGAIDIAPTGEESGTVKDVQESAVRGKPTTAGQIDAADDEGSDDSSPKNDEAEFAENDGGQLTKAPRERGGTGLQKNRKNPRLRESRIDLAQTGEGSSNRKVFSQNPALSNRAAGCLKTPTTPHLAPDSKLTLTGRLADFFGKRSRSPKG</sequence>
<dbReference type="InterPro" id="IPR027417">
    <property type="entry name" value="P-loop_NTPase"/>
</dbReference>
<dbReference type="InterPro" id="IPR056884">
    <property type="entry name" value="NPHP3-like_N"/>
</dbReference>
<dbReference type="InterPro" id="IPR003779">
    <property type="entry name" value="CMD-like"/>
</dbReference>
<dbReference type="SUPFAM" id="SSF52540">
    <property type="entry name" value="P-loop containing nucleoside triphosphate hydrolases"/>
    <property type="match status" value="1"/>
</dbReference>
<proteinExistence type="predicted"/>
<comment type="caution">
    <text evidence="5">The sequence shown here is derived from an EMBL/GenBank/DDBJ whole genome shotgun (WGS) entry which is preliminary data.</text>
</comment>
<protein>
    <submittedName>
        <fullName evidence="5">4-carboxymuconolactone decarboxylase</fullName>
    </submittedName>
</protein>
<evidence type="ECO:0000259" key="3">
    <source>
        <dbReference type="Pfam" id="PF02627"/>
    </source>
</evidence>
<dbReference type="OrthoDB" id="443402at2759"/>
<feature type="domain" description="Nephrocystin 3-like N-terminal" evidence="4">
    <location>
        <begin position="513"/>
        <end position="694"/>
    </location>
</feature>
<keyword evidence="6" id="KW-1185">Reference proteome</keyword>
<dbReference type="PANTHER" id="PTHR10039">
    <property type="entry name" value="AMELOGENIN"/>
    <property type="match status" value="1"/>
</dbReference>
<evidence type="ECO:0000259" key="4">
    <source>
        <dbReference type="Pfam" id="PF24883"/>
    </source>
</evidence>
<gene>
    <name evidence="5" type="primary">pcaC_0</name>
    <name evidence="5" type="ORF">LSUE1_G001553</name>
</gene>
<reference evidence="5 6" key="1">
    <citation type="submission" date="2018-05" db="EMBL/GenBank/DDBJ databases">
        <title>Genome sequencing and assembly of the regulated plant pathogen Lachnellula willkommii and related sister species for the development of diagnostic species identification markers.</title>
        <authorList>
            <person name="Giroux E."/>
            <person name="Bilodeau G."/>
        </authorList>
    </citation>
    <scope>NUCLEOTIDE SEQUENCE [LARGE SCALE GENOMIC DNA]</scope>
    <source>
        <strain evidence="5 6">CBS 268.59</strain>
    </source>
</reference>
<dbReference type="Gene3D" id="1.20.1290.10">
    <property type="entry name" value="AhpD-like"/>
    <property type="match status" value="1"/>
</dbReference>
<evidence type="ECO:0000313" key="5">
    <source>
        <dbReference type="EMBL" id="TVY83292.1"/>
    </source>
</evidence>
<dbReference type="Pfam" id="PF24883">
    <property type="entry name" value="NPHP3_N"/>
    <property type="match status" value="1"/>
</dbReference>
<dbReference type="SUPFAM" id="SSF69118">
    <property type="entry name" value="AhpD-like"/>
    <property type="match status" value="1"/>
</dbReference>
<name>A0A8T9CDN2_9HELO</name>
<dbReference type="EMBL" id="QGMK01000207">
    <property type="protein sequence ID" value="TVY83292.1"/>
    <property type="molecule type" value="Genomic_DNA"/>
</dbReference>
<accession>A0A8T9CDN2</accession>
<evidence type="ECO:0000313" key="6">
    <source>
        <dbReference type="Proteomes" id="UP000469558"/>
    </source>
</evidence>
<dbReference type="GO" id="GO:0051920">
    <property type="term" value="F:peroxiredoxin activity"/>
    <property type="evidence" value="ECO:0007669"/>
    <property type="project" value="InterPro"/>
</dbReference>
<feature type="compositionally biased region" description="Polar residues" evidence="2">
    <location>
        <begin position="1281"/>
        <end position="1294"/>
    </location>
</feature>
<dbReference type="Proteomes" id="UP000469558">
    <property type="component" value="Unassembled WGS sequence"/>
</dbReference>
<dbReference type="Pfam" id="PF02627">
    <property type="entry name" value="CMD"/>
    <property type="match status" value="1"/>
</dbReference>
<dbReference type="Gene3D" id="3.40.50.300">
    <property type="entry name" value="P-loop containing nucleotide triphosphate hydrolases"/>
    <property type="match status" value="1"/>
</dbReference>
<dbReference type="PANTHER" id="PTHR10039:SF5">
    <property type="entry name" value="NACHT DOMAIN-CONTAINING PROTEIN"/>
    <property type="match status" value="1"/>
</dbReference>
<feature type="domain" description="Carboxymuconolactone decarboxylase-like" evidence="3">
    <location>
        <begin position="85"/>
        <end position="166"/>
    </location>
</feature>
<feature type="region of interest" description="Disordered" evidence="2">
    <location>
        <begin position="1191"/>
        <end position="1294"/>
    </location>
</feature>
<keyword evidence="1" id="KW-0677">Repeat</keyword>